<dbReference type="RefSeq" id="WP_070471558.1">
    <property type="nucleotide sequence ID" value="NZ_JBBYHY010000003.1"/>
</dbReference>
<protein>
    <submittedName>
        <fullName evidence="1">Uncharacterized protein</fullName>
    </submittedName>
</protein>
<sequence>MSVRPDIQVQLDALADKLDHWVARVRHPAQFWPQFEQLTGEILDQCANAERDHARASIQAMLEHHALELPSWHERDDTLPPGTPGA</sequence>
<evidence type="ECO:0000313" key="1">
    <source>
        <dbReference type="EMBL" id="MEL3953088.1"/>
    </source>
</evidence>
<organism evidence="1 2">
    <name type="scientific">Stenotrophomonas bentonitica</name>
    <dbReference type="NCBI Taxonomy" id="1450134"/>
    <lineage>
        <taxon>Bacteria</taxon>
        <taxon>Pseudomonadati</taxon>
        <taxon>Pseudomonadota</taxon>
        <taxon>Gammaproteobacteria</taxon>
        <taxon>Lysobacterales</taxon>
        <taxon>Lysobacteraceae</taxon>
        <taxon>Stenotrophomonas</taxon>
    </lineage>
</organism>
<accession>A0ABU9JKT9</accession>
<gene>
    <name evidence="1" type="ORF">AAE039_05905</name>
</gene>
<comment type="caution">
    <text evidence="1">The sequence shown here is derived from an EMBL/GenBank/DDBJ whole genome shotgun (WGS) entry which is preliminary data.</text>
</comment>
<dbReference type="EMBL" id="JBBYHY010000003">
    <property type="protein sequence ID" value="MEL3953088.1"/>
    <property type="molecule type" value="Genomic_DNA"/>
</dbReference>
<evidence type="ECO:0000313" key="2">
    <source>
        <dbReference type="Proteomes" id="UP001455088"/>
    </source>
</evidence>
<dbReference type="Proteomes" id="UP001455088">
    <property type="component" value="Unassembled WGS sequence"/>
</dbReference>
<proteinExistence type="predicted"/>
<reference evidence="1 2" key="1">
    <citation type="submission" date="2024-04" db="EMBL/GenBank/DDBJ databases">
        <title>Bacterial endophytes with biocontrol capabilities against important plant pathogens.</title>
        <authorList>
            <person name="Alayande K.A."/>
        </authorList>
    </citation>
    <scope>NUCLEOTIDE SEQUENCE [LARGE SCALE GENOMIC DNA]</scope>
    <source>
        <strain evidence="1 2">KV22</strain>
    </source>
</reference>
<name>A0ABU9JKT9_9GAMM</name>
<keyword evidence="2" id="KW-1185">Reference proteome</keyword>